<keyword evidence="5" id="KW-0804">Transcription</keyword>
<evidence type="ECO:0000256" key="4">
    <source>
        <dbReference type="ARBA" id="ARBA00023015"/>
    </source>
</evidence>
<evidence type="ECO:0000256" key="1">
    <source>
        <dbReference type="ARBA" id="ARBA00004123"/>
    </source>
</evidence>
<dbReference type="Gene3D" id="2.60.40.1730">
    <property type="entry name" value="tricorn interacting facor f3 domain"/>
    <property type="match status" value="1"/>
</dbReference>
<dbReference type="InterPro" id="IPR042097">
    <property type="entry name" value="Aminopeptidase_N-like_N_sf"/>
</dbReference>
<comment type="function">
    <text evidence="7">Functions as a component of the DNA-binding general transcription factor complex TFIID. Binding of TFIID to a promoter (with or without TATA element) is the initial step in pre-initiation complex (PIC) formation. TFIID plays a key role in the regulation of gene expression by RNA polymerase II through different activities such as transcription activator interaction, core promoter recognition and selectivity, TFIIA and TFIIB interaction, chromatin modification (histone acetylation by TAF1), facilitation of DNA opening and initiation of transcription.</text>
</comment>
<keyword evidence="12" id="KW-1185">Reference proteome</keyword>
<sequence>MPEATRLNHVDFASRTIIGSSEITVLPTDPTLKSIHLDFRQAKVTGVFVNGKAALWDYEDFWSNTSSPPFKESARTIHQYNQFEDKLAPVIHENLSGELVVHFPRGVKVQPQDPFTTALSFGNSPSFSRHESPEITAATSSLARTDLYNAFVPITVRVEFRLTEPTMGLTFIEKNSEHRYEHAYTFSNLYGMSTSSWLPCVDGLWERCSWEFEITVPKTMGDIKRVQADGIEHDKDEEDAERDIVVVCIGDLQQEATHAFDHSKKTVTFVLTSPVAAQHVGFAVGPFVQTNLSELKESDEDEGHHSSSSMEVYAYSLPGRQDEVVNTCMFMHKAMEFFVREYSSYPFGSFSLCFVEDALDDMEPCSGLAIVSDRHLFPGDIIDQIYPVTKYLTTLLASQWSSVNIVPKNWNSLWVTIGISRYISGMFLRRLMGNNEYRFRLKKDAERICDLDIGRQPIGHPDLEFPIDKSTLDFIGLKAPVILHILDRRLTKSGGSFGLTRVIPKIFWQAMSGDLTNGCLSTSHFQRLCEKVSHAKLDSFFQEWVHGSGYPIFRITQRFNKKKMFIEMGIRQVQNVEMPKTGALREDSFVKDAKKYLHGESLESTVRPIFTGPMTIRIHEADGTPYEHVVNIKDSFTKLDIQYNTKYKRLKRHLRNREKPSANVAVASAATSGEPIDDGELDGVLLHSLGDVLSTDNDMEEWRLTEWTKEEEDQMTNEAFEWLRVDSDFEWICMIYINQPDYMYASQLQQDRDVVAQYECIRYFADAKPSPIYSTILVRTLMDRRYYYGIRTEAALTLAKYAIAELDWIGRYHLLKAFQVMFCFPDSLIPEANDFSDFSTYFLQKAIPLALSEVKDGAGQTPLPIKEFLLDLLRYNENSNNTFSDCYYLGALMTAISNAISKPPEQMPQFNFDFTFDVNGKGANGVNDKSAEAQFVEKAMVEIERCQRIDQWMPSYQNVVSTIAISIKEKLSQLGTINPSVRDLLRYSHAGLFDTLRLTAFSAILSIPDLYTAPESKATLRYVFKTILTDHSYHVRLCMIKLLGRSLGKISMYKYGGSGKLGGGVGTFLIVEESGGEIAESRKDEYRRSNVEGCIEIVKEQFSEVDILKTGFWELLTSPALGVLEKRIVLDICGIIYDVRPTRLVKLRIPDQKEIVAKNLGHGKIKIYRADKPRPLPPITDLPRSSGAGIDMESMTVTLPLPQNRIKLNIKIK</sequence>
<dbReference type="InterPro" id="IPR057345">
    <property type="entry name" value="Ig-like_TAF2"/>
</dbReference>
<dbReference type="PANTHER" id="PTHR15137:SF9">
    <property type="entry name" value="TRANSCRIPTION INITIATION FACTOR TFIID SUBUNIT 2"/>
    <property type="match status" value="1"/>
</dbReference>
<feature type="domain" description="Transcription initiation factor TFIID subunit 2 TPR repeats" evidence="10">
    <location>
        <begin position="741"/>
        <end position="1044"/>
    </location>
</feature>
<dbReference type="SUPFAM" id="SSF55486">
    <property type="entry name" value="Metalloproteases ('zincins'), catalytic domain"/>
    <property type="match status" value="1"/>
</dbReference>
<dbReference type="CDD" id="cd09839">
    <property type="entry name" value="M1_like_TAF2"/>
    <property type="match status" value="1"/>
</dbReference>
<evidence type="ECO:0000259" key="10">
    <source>
        <dbReference type="Pfam" id="PF25577"/>
    </source>
</evidence>
<dbReference type="EMBL" id="KV454296">
    <property type="protein sequence ID" value="ODQ72247.1"/>
    <property type="molecule type" value="Genomic_DNA"/>
</dbReference>
<comment type="similarity">
    <text evidence="2">Belongs to the TAF2 family.</text>
</comment>
<evidence type="ECO:0000256" key="5">
    <source>
        <dbReference type="ARBA" id="ARBA00023163"/>
    </source>
</evidence>
<dbReference type="Pfam" id="PF25577">
    <property type="entry name" value="TPR_TAF2_C"/>
    <property type="match status" value="1"/>
</dbReference>
<dbReference type="Proteomes" id="UP000094385">
    <property type="component" value="Unassembled WGS sequence"/>
</dbReference>
<dbReference type="SUPFAM" id="SSF63737">
    <property type="entry name" value="Leukotriene A4 hydrolase N-terminal domain"/>
    <property type="match status" value="1"/>
</dbReference>
<dbReference type="GO" id="GO:0045944">
    <property type="term" value="P:positive regulation of transcription by RNA polymerase II"/>
    <property type="evidence" value="ECO:0007669"/>
    <property type="project" value="EnsemblFungi"/>
</dbReference>
<evidence type="ECO:0000259" key="9">
    <source>
        <dbReference type="Pfam" id="PF25316"/>
    </source>
</evidence>
<dbReference type="Pfam" id="PF25316">
    <property type="entry name" value="TAF2_3rd"/>
    <property type="match status" value="1"/>
</dbReference>
<evidence type="ECO:0000313" key="12">
    <source>
        <dbReference type="Proteomes" id="UP000094385"/>
    </source>
</evidence>
<evidence type="ECO:0000256" key="2">
    <source>
        <dbReference type="ARBA" id="ARBA00010937"/>
    </source>
</evidence>
<organism evidence="11 12">
    <name type="scientific">Lipomyces starkeyi NRRL Y-11557</name>
    <dbReference type="NCBI Taxonomy" id="675824"/>
    <lineage>
        <taxon>Eukaryota</taxon>
        <taxon>Fungi</taxon>
        <taxon>Dikarya</taxon>
        <taxon>Ascomycota</taxon>
        <taxon>Saccharomycotina</taxon>
        <taxon>Lipomycetes</taxon>
        <taxon>Lipomycetales</taxon>
        <taxon>Lipomycetaceae</taxon>
        <taxon>Lipomyces</taxon>
    </lineage>
</organism>
<dbReference type="Gene3D" id="1.10.390.10">
    <property type="entry name" value="Neutral Protease Domain 2"/>
    <property type="match status" value="1"/>
</dbReference>
<proteinExistence type="inferred from homology"/>
<dbReference type="GO" id="GO:0005669">
    <property type="term" value="C:transcription factor TFIID complex"/>
    <property type="evidence" value="ECO:0007669"/>
    <property type="project" value="EnsemblFungi"/>
</dbReference>
<dbReference type="PANTHER" id="PTHR15137">
    <property type="entry name" value="TRANSCRIPTION INITIATION FACTOR TFIID"/>
    <property type="match status" value="1"/>
</dbReference>
<dbReference type="STRING" id="675824.A0A1E3Q5H3"/>
<dbReference type="GO" id="GO:0006367">
    <property type="term" value="P:transcription initiation at RNA polymerase II promoter"/>
    <property type="evidence" value="ECO:0007669"/>
    <property type="project" value="TreeGrafter"/>
</dbReference>
<dbReference type="GO" id="GO:0000976">
    <property type="term" value="F:transcription cis-regulatory region binding"/>
    <property type="evidence" value="ECO:0007669"/>
    <property type="project" value="TreeGrafter"/>
</dbReference>
<accession>A0A1E3Q5H3</accession>
<dbReference type="AlphaFoldDB" id="A0A1E3Q5H3"/>
<evidence type="ECO:0000256" key="8">
    <source>
        <dbReference type="ARBA" id="ARBA00076306"/>
    </source>
</evidence>
<feature type="domain" description="Transcription initiation factor TFIID subunit 2 Ig-like" evidence="9">
    <location>
        <begin position="548"/>
        <end position="740"/>
    </location>
</feature>
<evidence type="ECO:0000256" key="7">
    <source>
        <dbReference type="ARBA" id="ARBA00025346"/>
    </source>
</evidence>
<name>A0A1E3Q5H3_LIPST</name>
<evidence type="ECO:0000313" key="11">
    <source>
        <dbReference type="EMBL" id="ODQ72247.1"/>
    </source>
</evidence>
<comment type="subcellular location">
    <subcellularLocation>
        <location evidence="1">Nucleus</location>
    </subcellularLocation>
</comment>
<evidence type="ECO:0000256" key="3">
    <source>
        <dbReference type="ARBA" id="ARBA00017363"/>
    </source>
</evidence>
<keyword evidence="4" id="KW-0805">Transcription regulation</keyword>
<dbReference type="FunFam" id="1.10.390.10:FF:000011">
    <property type="entry name" value="Transcription initiation factor TFIID subunit"/>
    <property type="match status" value="1"/>
</dbReference>
<dbReference type="InterPro" id="IPR037813">
    <property type="entry name" value="TAF2"/>
</dbReference>
<dbReference type="InterPro" id="IPR057991">
    <property type="entry name" value="TPR_TAF2_C"/>
</dbReference>
<reference evidence="11 12" key="1">
    <citation type="journal article" date="2016" name="Proc. Natl. Acad. Sci. U.S.A.">
        <title>Comparative genomics of biotechnologically important yeasts.</title>
        <authorList>
            <person name="Riley R."/>
            <person name="Haridas S."/>
            <person name="Wolfe K.H."/>
            <person name="Lopes M.R."/>
            <person name="Hittinger C.T."/>
            <person name="Goeker M."/>
            <person name="Salamov A.A."/>
            <person name="Wisecaver J.H."/>
            <person name="Long T.M."/>
            <person name="Calvey C.H."/>
            <person name="Aerts A.L."/>
            <person name="Barry K.W."/>
            <person name="Choi C."/>
            <person name="Clum A."/>
            <person name="Coughlan A.Y."/>
            <person name="Deshpande S."/>
            <person name="Douglass A.P."/>
            <person name="Hanson S.J."/>
            <person name="Klenk H.-P."/>
            <person name="LaButti K.M."/>
            <person name="Lapidus A."/>
            <person name="Lindquist E.A."/>
            <person name="Lipzen A.M."/>
            <person name="Meier-Kolthoff J.P."/>
            <person name="Ohm R.A."/>
            <person name="Otillar R.P."/>
            <person name="Pangilinan J.L."/>
            <person name="Peng Y."/>
            <person name="Rokas A."/>
            <person name="Rosa C.A."/>
            <person name="Scheuner C."/>
            <person name="Sibirny A.A."/>
            <person name="Slot J.C."/>
            <person name="Stielow J.B."/>
            <person name="Sun H."/>
            <person name="Kurtzman C.P."/>
            <person name="Blackwell M."/>
            <person name="Grigoriev I.V."/>
            <person name="Jeffries T.W."/>
        </authorList>
    </citation>
    <scope>NUCLEOTIDE SEQUENCE [LARGE SCALE GENOMIC DNA]</scope>
    <source>
        <strain evidence="11 12">NRRL Y-11557</strain>
    </source>
</reference>
<dbReference type="InterPro" id="IPR027268">
    <property type="entry name" value="Peptidase_M4/M1_CTD_sf"/>
</dbReference>
<dbReference type="GO" id="GO:0003682">
    <property type="term" value="F:chromatin binding"/>
    <property type="evidence" value="ECO:0007669"/>
    <property type="project" value="EnsemblFungi"/>
</dbReference>
<dbReference type="GO" id="GO:0016251">
    <property type="term" value="F:RNA polymerase II general transcription initiation factor activity"/>
    <property type="evidence" value="ECO:0007669"/>
    <property type="project" value="TreeGrafter"/>
</dbReference>
<keyword evidence="6" id="KW-0539">Nucleus</keyword>
<evidence type="ECO:0000256" key="6">
    <source>
        <dbReference type="ARBA" id="ARBA00023242"/>
    </source>
</evidence>
<protein>
    <recommendedName>
        <fullName evidence="3">Transcription initiation factor TFIID subunit 2</fullName>
    </recommendedName>
    <alternativeName>
        <fullName evidence="8">TBP-associated factor 2</fullName>
    </alternativeName>
</protein>
<gene>
    <name evidence="11" type="ORF">LIPSTDRAFT_4594</name>
</gene>
<dbReference type="OrthoDB" id="308861at2759"/>